<organism evidence="5 6">
    <name type="scientific">Nocardioides luti</name>
    <dbReference type="NCBI Taxonomy" id="2761101"/>
    <lineage>
        <taxon>Bacteria</taxon>
        <taxon>Bacillati</taxon>
        <taxon>Actinomycetota</taxon>
        <taxon>Actinomycetes</taxon>
        <taxon>Propionibacteriales</taxon>
        <taxon>Nocardioidaceae</taxon>
        <taxon>Nocardioides</taxon>
    </lineage>
</organism>
<name>A0A7X0REY0_9ACTN</name>
<feature type="domain" description="Bacterial Ig-like" evidence="4">
    <location>
        <begin position="427"/>
        <end position="505"/>
    </location>
</feature>
<dbReference type="SUPFAM" id="SSF53850">
    <property type="entry name" value="Periplasmic binding protein-like II"/>
    <property type="match status" value="1"/>
</dbReference>
<dbReference type="Gene3D" id="3.40.190.10">
    <property type="entry name" value="Periplasmic binding protein-like II"/>
    <property type="match status" value="2"/>
</dbReference>
<dbReference type="Gene3D" id="2.60.40.10">
    <property type="entry name" value="Immunoglobulins"/>
    <property type="match status" value="2"/>
</dbReference>
<keyword evidence="6" id="KW-1185">Reference proteome</keyword>
<feature type="domain" description="PBP" evidence="3">
    <location>
        <begin position="39"/>
        <end position="223"/>
    </location>
</feature>
<sequence>MFVRKTLSGLVAAAVAGSALALSAAPALAATDVDDTTFTPVAGDLIGVGSDTSQHALKLLADAFNAQSPAPTAKLASFAATGGGTITLPSGAINRPNGSGAGKALLYGSANNPDVDFARSSSALSTAETQAGLQTFPFALDTLAMAVSNSVPSHAPVSLTAGQIVDIYKGNITNWSQVGGQDGVIAPKIPQAGSGTRSFFVAQLKAANGGADVALGAAVTEVQEHDDSTIKSNPDAVAPFSVGRAGLLGTTLRIEDGFRANRALYNVVRGTDVGNAAVQAAFAENGFVCSTAARPLIEQAGFKQLATPANGGACGAATQTPTGNFALNQQVVTTSTLDATSPRARVAHLVAAVSGSTSPQGTFDFYQGETLLTSGVPLVSGQATYDAPAEPGTHDYTAIFRPAAGFDPSQASDSVLVTTSSSITESFPATVKKGKRATGKVTVTLAGVSDKATGVVKVLKGTKTVGKGTLSNGVVKIKLAKLTKGKNKLKAVWAGNAVAAGSSKSFTIKQK</sequence>
<dbReference type="InterPro" id="IPR050811">
    <property type="entry name" value="Phosphate_ABC_transporter"/>
</dbReference>
<gene>
    <name evidence="5" type="ORF">H5V45_06970</name>
</gene>
<feature type="signal peptide" evidence="2">
    <location>
        <begin position="1"/>
        <end position="29"/>
    </location>
</feature>
<accession>A0A7X0REY0</accession>
<dbReference type="InterPro" id="IPR024370">
    <property type="entry name" value="PBP_domain"/>
</dbReference>
<dbReference type="PANTHER" id="PTHR30570:SF1">
    <property type="entry name" value="PHOSPHATE-BINDING PROTEIN PSTS"/>
    <property type="match status" value="1"/>
</dbReference>
<dbReference type="AlphaFoldDB" id="A0A7X0REY0"/>
<dbReference type="InterPro" id="IPR013783">
    <property type="entry name" value="Ig-like_fold"/>
</dbReference>
<proteinExistence type="predicted"/>
<evidence type="ECO:0000256" key="1">
    <source>
        <dbReference type="ARBA" id="ARBA00022729"/>
    </source>
</evidence>
<protein>
    <submittedName>
        <fullName evidence="5">Substrate-binding domain-containing protein</fullName>
    </submittedName>
</protein>
<dbReference type="Pfam" id="PF16640">
    <property type="entry name" value="Big_3_5"/>
    <property type="match status" value="1"/>
</dbReference>
<evidence type="ECO:0000259" key="4">
    <source>
        <dbReference type="Pfam" id="PF16640"/>
    </source>
</evidence>
<evidence type="ECO:0000313" key="5">
    <source>
        <dbReference type="EMBL" id="MBB6627061.1"/>
    </source>
</evidence>
<keyword evidence="1 2" id="KW-0732">Signal</keyword>
<evidence type="ECO:0000256" key="2">
    <source>
        <dbReference type="SAM" id="SignalP"/>
    </source>
</evidence>
<reference evidence="5 6" key="1">
    <citation type="submission" date="2020-08" db="EMBL/GenBank/DDBJ databases">
        <authorList>
            <person name="Seo M.-J."/>
        </authorList>
    </citation>
    <scope>NUCLEOTIDE SEQUENCE [LARGE SCALE GENOMIC DNA]</scope>
    <source>
        <strain evidence="5 6">KIGAM211</strain>
    </source>
</reference>
<dbReference type="Proteomes" id="UP000523955">
    <property type="component" value="Unassembled WGS sequence"/>
</dbReference>
<evidence type="ECO:0000313" key="6">
    <source>
        <dbReference type="Proteomes" id="UP000523955"/>
    </source>
</evidence>
<dbReference type="RefSeq" id="WP_185252262.1">
    <property type="nucleotide sequence ID" value="NZ_JACKXE010000001.1"/>
</dbReference>
<dbReference type="InterPro" id="IPR032109">
    <property type="entry name" value="Big_3_5"/>
</dbReference>
<feature type="chain" id="PRO_5030748470" evidence="2">
    <location>
        <begin position="30"/>
        <end position="511"/>
    </location>
</feature>
<comment type="caution">
    <text evidence="5">The sequence shown here is derived from an EMBL/GenBank/DDBJ whole genome shotgun (WGS) entry which is preliminary data.</text>
</comment>
<dbReference type="Pfam" id="PF12849">
    <property type="entry name" value="PBP_like_2"/>
    <property type="match status" value="1"/>
</dbReference>
<dbReference type="PANTHER" id="PTHR30570">
    <property type="entry name" value="PERIPLASMIC PHOSPHATE BINDING COMPONENT OF PHOSPHATE ABC TRANSPORTER"/>
    <property type="match status" value="1"/>
</dbReference>
<dbReference type="GO" id="GO:0005975">
    <property type="term" value="P:carbohydrate metabolic process"/>
    <property type="evidence" value="ECO:0007669"/>
    <property type="project" value="UniProtKB-ARBA"/>
</dbReference>
<dbReference type="EMBL" id="JACKXE010000001">
    <property type="protein sequence ID" value="MBB6627061.1"/>
    <property type="molecule type" value="Genomic_DNA"/>
</dbReference>
<evidence type="ECO:0000259" key="3">
    <source>
        <dbReference type="Pfam" id="PF12849"/>
    </source>
</evidence>
<dbReference type="CDD" id="cd10140">
    <property type="entry name" value="PFM_aerolysin_family"/>
    <property type="match status" value="1"/>
</dbReference>